<reference evidence="3" key="1">
    <citation type="journal article" date="2019" name="Int. J. Syst. Evol. Microbiol.">
        <title>The Global Catalogue of Microorganisms (GCM) 10K type strain sequencing project: providing services to taxonomists for standard genome sequencing and annotation.</title>
        <authorList>
            <consortium name="The Broad Institute Genomics Platform"/>
            <consortium name="The Broad Institute Genome Sequencing Center for Infectious Disease"/>
            <person name="Wu L."/>
            <person name="Ma J."/>
        </authorList>
    </citation>
    <scope>NUCLEOTIDE SEQUENCE [LARGE SCALE GENOMIC DNA]</scope>
    <source>
        <strain evidence="3">JCM 19129</strain>
    </source>
</reference>
<protein>
    <submittedName>
        <fullName evidence="2">Uncharacterized protein</fullName>
    </submittedName>
</protein>
<feature type="compositionally biased region" description="Polar residues" evidence="1">
    <location>
        <begin position="17"/>
        <end position="30"/>
    </location>
</feature>
<gene>
    <name evidence="2" type="ORF">GCM10025790_21450</name>
</gene>
<keyword evidence="3" id="KW-1185">Reference proteome</keyword>
<comment type="caution">
    <text evidence="2">The sequence shown here is derived from an EMBL/GenBank/DDBJ whole genome shotgun (WGS) entry which is preliminary data.</text>
</comment>
<evidence type="ECO:0000313" key="2">
    <source>
        <dbReference type="EMBL" id="GAA4923976.1"/>
    </source>
</evidence>
<organism evidence="2 3">
    <name type="scientific">Nesterenkonia rhizosphaerae</name>
    <dbReference type="NCBI Taxonomy" id="1348272"/>
    <lineage>
        <taxon>Bacteria</taxon>
        <taxon>Bacillati</taxon>
        <taxon>Actinomycetota</taxon>
        <taxon>Actinomycetes</taxon>
        <taxon>Micrococcales</taxon>
        <taxon>Micrococcaceae</taxon>
        <taxon>Nesterenkonia</taxon>
    </lineage>
</organism>
<sequence>MSKTGGGRGTNQHKIKGTSQAKKTTGTAGESTVELVGSGPAPISTHDIAQEIADSLGSDWISRPDADPYVDDPDTQAETYIIEREDANIPRFEVTAGATGTVTVRSQDVGYYEYGEVSPHDDMDLAGQQAAERFIKEKITQQVANSALEASESDAEAPMGDFAIDDFARAEGPVVGGIGRDFKRNTPLSEVVPEELISGDTDAAAIYSAKQHYYTGEGLPAQVEVHHAVTGSEATGYHGTAYYRVWRDDETLQSGSYEFASPDEVEDRAHAIEQARDQSNRLLDSGNLAFIGASGYPDDKSTFTTIAKANTLSQDGRRINAQPAAEFTPIIGADWRDIQRVEDDAATSPWSKNFNGGADDYGFGETTAETSQRRYDTHADAVQREILEVLGDEADNHDLDAIAERIITRDESGSFAVAEDPETFWSVVAANQKQGSTGQDSSQPGNLQQAYARQAALYASIHERSGYATESGRG</sequence>
<name>A0ABP9FZQ9_9MICC</name>
<proteinExistence type="predicted"/>
<evidence type="ECO:0000313" key="3">
    <source>
        <dbReference type="Proteomes" id="UP001500368"/>
    </source>
</evidence>
<feature type="region of interest" description="Disordered" evidence="1">
    <location>
        <begin position="1"/>
        <end position="46"/>
    </location>
</feature>
<dbReference type="Proteomes" id="UP001500368">
    <property type="component" value="Unassembled WGS sequence"/>
</dbReference>
<dbReference type="EMBL" id="BAABLW010000007">
    <property type="protein sequence ID" value="GAA4923976.1"/>
    <property type="molecule type" value="Genomic_DNA"/>
</dbReference>
<evidence type="ECO:0000256" key="1">
    <source>
        <dbReference type="SAM" id="MobiDB-lite"/>
    </source>
</evidence>
<dbReference type="RefSeq" id="WP_345478004.1">
    <property type="nucleotide sequence ID" value="NZ_BAABLW010000007.1"/>
</dbReference>
<accession>A0ABP9FZQ9</accession>